<evidence type="ECO:0000256" key="10">
    <source>
        <dbReference type="ARBA" id="ARBA00023326"/>
    </source>
</evidence>
<dbReference type="SUPFAM" id="SSF49899">
    <property type="entry name" value="Concanavalin A-like lectins/glucanases"/>
    <property type="match status" value="1"/>
</dbReference>
<dbReference type="Pfam" id="PF00457">
    <property type="entry name" value="Glyco_hydro_11"/>
    <property type="match status" value="1"/>
</dbReference>
<name>A0ABR4E6F0_9PEZI</name>
<keyword evidence="5 11" id="KW-0858">Xylan degradation</keyword>
<feature type="chain" id="PRO_5047368772" description="Endo-1,4-beta-xylanase" evidence="14">
    <location>
        <begin position="17"/>
        <end position="283"/>
    </location>
</feature>
<keyword evidence="10 11" id="KW-0624">Polysaccharide degradation</keyword>
<evidence type="ECO:0000256" key="7">
    <source>
        <dbReference type="ARBA" id="ARBA00022801"/>
    </source>
</evidence>
<evidence type="ECO:0000256" key="3">
    <source>
        <dbReference type="ARBA" id="ARBA00007792"/>
    </source>
</evidence>
<proteinExistence type="inferred from homology"/>
<comment type="pathway">
    <text evidence="2 11 12">Glycan degradation; xylan degradation.</text>
</comment>
<comment type="similarity">
    <text evidence="3 11 12">Belongs to the glycosyl hydrolase 11 (cellulase G) family.</text>
</comment>
<dbReference type="Pfam" id="PF00734">
    <property type="entry name" value="CBM_1"/>
    <property type="match status" value="1"/>
</dbReference>
<evidence type="ECO:0000256" key="13">
    <source>
        <dbReference type="SAM" id="MobiDB-lite"/>
    </source>
</evidence>
<evidence type="ECO:0000313" key="17">
    <source>
        <dbReference type="EMBL" id="KAL2277931.1"/>
    </source>
</evidence>
<evidence type="ECO:0000256" key="4">
    <source>
        <dbReference type="ARBA" id="ARBA00012590"/>
    </source>
</evidence>
<dbReference type="PROSITE" id="PS00562">
    <property type="entry name" value="CBM1_1"/>
    <property type="match status" value="1"/>
</dbReference>
<dbReference type="PANTHER" id="PTHR46828:SF4">
    <property type="entry name" value="ENDO-1,4-BETA-XYLANASE"/>
    <property type="match status" value="1"/>
</dbReference>
<feature type="domain" description="GH11" evidence="16">
    <location>
        <begin position="25"/>
        <end position="212"/>
    </location>
</feature>
<evidence type="ECO:0000256" key="6">
    <source>
        <dbReference type="ARBA" id="ARBA00022729"/>
    </source>
</evidence>
<reference evidence="17 18" key="1">
    <citation type="submission" date="2024-03" db="EMBL/GenBank/DDBJ databases">
        <title>A high-quality draft genome sequence of Diaporthe vaccinii, a causative agent of upright dieback and viscid rot disease in cranberry plants.</title>
        <authorList>
            <person name="Sarrasin M."/>
            <person name="Lang B.F."/>
            <person name="Burger G."/>
        </authorList>
    </citation>
    <scope>NUCLEOTIDE SEQUENCE [LARGE SCALE GENOMIC DNA]</scope>
    <source>
        <strain evidence="17 18">IS7</strain>
    </source>
</reference>
<evidence type="ECO:0000256" key="5">
    <source>
        <dbReference type="ARBA" id="ARBA00022651"/>
    </source>
</evidence>
<protein>
    <recommendedName>
        <fullName evidence="4 11">Endo-1,4-beta-xylanase</fullName>
        <ecNumber evidence="4 11">3.2.1.8</ecNumber>
    </recommendedName>
</protein>
<dbReference type="InterPro" id="IPR001137">
    <property type="entry name" value="Glyco_hydro_11"/>
</dbReference>
<keyword evidence="8 11" id="KW-0119">Carbohydrate metabolism</keyword>
<evidence type="ECO:0000256" key="8">
    <source>
        <dbReference type="ARBA" id="ARBA00023277"/>
    </source>
</evidence>
<dbReference type="Gene3D" id="2.60.120.180">
    <property type="match status" value="1"/>
</dbReference>
<dbReference type="Proteomes" id="UP001600888">
    <property type="component" value="Unassembled WGS sequence"/>
</dbReference>
<keyword evidence="18" id="KW-1185">Reference proteome</keyword>
<feature type="active site" description="Proton donor" evidence="11">
    <location>
        <position position="199"/>
    </location>
</feature>
<feature type="signal peptide" evidence="14">
    <location>
        <begin position="1"/>
        <end position="16"/>
    </location>
</feature>
<dbReference type="PANTHER" id="PTHR46828">
    <property type="entry name" value="ENDO-1,4-BETA-XYLANASE A-RELATED"/>
    <property type="match status" value="1"/>
</dbReference>
<evidence type="ECO:0000259" key="15">
    <source>
        <dbReference type="PROSITE" id="PS51164"/>
    </source>
</evidence>
<evidence type="ECO:0000256" key="9">
    <source>
        <dbReference type="ARBA" id="ARBA00023295"/>
    </source>
</evidence>
<comment type="catalytic activity">
    <reaction evidence="1 11 12">
        <text>Endohydrolysis of (1-&gt;4)-beta-D-xylosidic linkages in xylans.</text>
        <dbReference type="EC" id="3.2.1.8"/>
    </reaction>
</comment>
<dbReference type="EMBL" id="JBAWTH010000092">
    <property type="protein sequence ID" value="KAL2277931.1"/>
    <property type="molecule type" value="Genomic_DNA"/>
</dbReference>
<dbReference type="PROSITE" id="PS51164">
    <property type="entry name" value="CBM1_2"/>
    <property type="match status" value="1"/>
</dbReference>
<dbReference type="PRINTS" id="PR00911">
    <property type="entry name" value="GLHYDRLASE11"/>
</dbReference>
<dbReference type="SUPFAM" id="SSF57180">
    <property type="entry name" value="Cellulose-binding domain"/>
    <property type="match status" value="1"/>
</dbReference>
<gene>
    <name evidence="17" type="ORF">FJTKL_15061</name>
</gene>
<dbReference type="InterPro" id="IPR000254">
    <property type="entry name" value="CBD"/>
</dbReference>
<evidence type="ECO:0000256" key="1">
    <source>
        <dbReference type="ARBA" id="ARBA00000681"/>
    </source>
</evidence>
<feature type="region of interest" description="Disordered" evidence="13">
    <location>
        <begin position="212"/>
        <end position="246"/>
    </location>
</feature>
<organism evidence="17 18">
    <name type="scientific">Diaporthe vaccinii</name>
    <dbReference type="NCBI Taxonomy" id="105482"/>
    <lineage>
        <taxon>Eukaryota</taxon>
        <taxon>Fungi</taxon>
        <taxon>Dikarya</taxon>
        <taxon>Ascomycota</taxon>
        <taxon>Pezizomycotina</taxon>
        <taxon>Sordariomycetes</taxon>
        <taxon>Sordariomycetidae</taxon>
        <taxon>Diaporthales</taxon>
        <taxon>Diaporthaceae</taxon>
        <taxon>Diaporthe</taxon>
        <taxon>Diaporthe eres species complex</taxon>
    </lineage>
</organism>
<dbReference type="EC" id="3.2.1.8" evidence="4 11"/>
<dbReference type="InterPro" id="IPR033123">
    <property type="entry name" value="GH11_dom"/>
</dbReference>
<keyword evidence="6 14" id="KW-0732">Signal</keyword>
<evidence type="ECO:0000256" key="2">
    <source>
        <dbReference type="ARBA" id="ARBA00004851"/>
    </source>
</evidence>
<accession>A0ABR4E6F0</accession>
<feature type="domain" description="CBM1" evidence="15">
    <location>
        <begin position="247"/>
        <end position="283"/>
    </location>
</feature>
<feature type="active site" description="Nucleophile" evidence="11">
    <location>
        <position position="110"/>
    </location>
</feature>
<feature type="compositionally biased region" description="Low complexity" evidence="13">
    <location>
        <begin position="225"/>
        <end position="239"/>
    </location>
</feature>
<dbReference type="InterPro" id="IPR035971">
    <property type="entry name" value="CBD_sf"/>
</dbReference>
<dbReference type="SMART" id="SM00236">
    <property type="entry name" value="fCBD"/>
    <property type="match status" value="1"/>
</dbReference>
<evidence type="ECO:0000313" key="18">
    <source>
        <dbReference type="Proteomes" id="UP001600888"/>
    </source>
</evidence>
<sequence length="283" mass="29268">MRSFLSLAAVVIPALAAPLESSANPATILTKRAEAVNYNQDYIASGAGVTYTPSQSAGSFSVKYNTNADFVVGLGWQPGNADPITYSGSFTASGVGLLSVYGWYTNPLVEYYIMETAIGYQKVGTHMGTVTSDGGTYDVYVHQQVNQPSISGTTTFNQYISIRQTPRTSGTVTVANHFNAWKSFGMQLGTYNYQTISVESWTGSGQGSITLSKSAGGGSTGGSTGTTTSSSSSSTPTTGTGSGSGSGTVAQWGQCGGTGWTGATTCASGFTCKVLNSYYSQCQ</sequence>
<dbReference type="PROSITE" id="PS51761">
    <property type="entry name" value="GH11_3"/>
    <property type="match status" value="1"/>
</dbReference>
<dbReference type="InterPro" id="IPR013320">
    <property type="entry name" value="ConA-like_dom_sf"/>
</dbReference>
<keyword evidence="7 11" id="KW-0378">Hydrolase</keyword>
<evidence type="ECO:0000259" key="16">
    <source>
        <dbReference type="PROSITE" id="PS51761"/>
    </source>
</evidence>
<evidence type="ECO:0000256" key="14">
    <source>
        <dbReference type="SAM" id="SignalP"/>
    </source>
</evidence>
<evidence type="ECO:0000256" key="12">
    <source>
        <dbReference type="RuleBase" id="RU362015"/>
    </source>
</evidence>
<keyword evidence="9 11" id="KW-0326">Glycosidase</keyword>
<evidence type="ECO:0000256" key="11">
    <source>
        <dbReference type="PROSITE-ProRule" id="PRU01097"/>
    </source>
</evidence>
<feature type="compositionally biased region" description="Gly residues" evidence="13">
    <location>
        <begin position="215"/>
        <end position="224"/>
    </location>
</feature>
<dbReference type="InterPro" id="IPR013319">
    <property type="entry name" value="GH11/12"/>
</dbReference>
<comment type="caution">
    <text evidence="17">The sequence shown here is derived from an EMBL/GenBank/DDBJ whole genome shotgun (WGS) entry which is preliminary data.</text>
</comment>